<gene>
    <name evidence="1" type="primary">ubiJ</name>
    <name evidence="4" type="ORF">SAMN05421680_12247</name>
    <name evidence="3" type="ORF">Xmau_03444</name>
</gene>
<evidence type="ECO:0000259" key="2">
    <source>
        <dbReference type="Pfam" id="PF02036"/>
    </source>
</evidence>
<dbReference type="InterPro" id="IPR036527">
    <property type="entry name" value="SCP2_sterol-bd_dom_sf"/>
</dbReference>
<evidence type="ECO:0000313" key="5">
    <source>
        <dbReference type="Proteomes" id="UP000198919"/>
    </source>
</evidence>
<dbReference type="HAMAP" id="MF_02215">
    <property type="entry name" value="UbiJ"/>
    <property type="match status" value="1"/>
</dbReference>
<dbReference type="PANTHER" id="PTHR38693">
    <property type="entry name" value="UBIQUINONE BIOSYNTHESIS PROTEIN UBIJ"/>
    <property type="match status" value="1"/>
</dbReference>
<keyword evidence="4" id="KW-0830">Ubiquinone</keyword>
<dbReference type="Proteomes" id="UP000198919">
    <property type="component" value="Unassembled WGS sequence"/>
</dbReference>
<comment type="function">
    <text evidence="1">Required for ubiquinone (coenzyme Q) biosynthesis. Binds hydrophobic ubiquinone biosynthetic intermediates via its SCP2 domain and is essential for the stability of the Ubi complex. May constitute a docking platform where Ubi enzymes assemble and access their SCP2-bound polyprenyl substrates.</text>
</comment>
<dbReference type="STRING" id="351675.SAMN05421680_12247"/>
<dbReference type="SUPFAM" id="SSF55718">
    <property type="entry name" value="SCP-like"/>
    <property type="match status" value="1"/>
</dbReference>
<dbReference type="PANTHER" id="PTHR38693:SF1">
    <property type="entry name" value="UBIQUINONE BIOSYNTHESIS ACCESSORY FACTOR UBIJ"/>
    <property type="match status" value="1"/>
</dbReference>
<comment type="pathway">
    <text evidence="1">Cofactor biosynthesis; ubiquinone biosynthesis.</text>
</comment>
<dbReference type="Pfam" id="PF02036">
    <property type="entry name" value="SCP2"/>
    <property type="match status" value="1"/>
</dbReference>
<keyword evidence="6" id="KW-1185">Reference proteome</keyword>
<evidence type="ECO:0000313" key="3">
    <source>
        <dbReference type="EMBL" id="PHM38386.1"/>
    </source>
</evidence>
<evidence type="ECO:0000313" key="4">
    <source>
        <dbReference type="EMBL" id="SFJ98175.1"/>
    </source>
</evidence>
<accession>A0A1I3VSG9</accession>
<dbReference type="UniPathway" id="UPA00232"/>
<reference evidence="3 6" key="3">
    <citation type="journal article" date="2017" name="Nat. Microbiol.">
        <title>Natural product diversity associated with the nematode symbionts Photorhabdus and Xenorhabdus.</title>
        <authorList>
            <person name="Tobias N.J."/>
            <person name="Wolff H."/>
            <person name="Djahanschiri B."/>
            <person name="Grundmann F."/>
            <person name="Kronenwerth M."/>
            <person name="Shi Y.M."/>
            <person name="Simonyi S."/>
            <person name="Grun P."/>
            <person name="Shapiro-Ilan D."/>
            <person name="Pidot S.J."/>
            <person name="Stinear T.P."/>
            <person name="Ebersberger I."/>
            <person name="Bode H.B."/>
        </authorList>
    </citation>
    <scope>NUCLEOTIDE SEQUENCE [LARGE SCALE GENOMIC DNA]</scope>
    <source>
        <strain evidence="3 6">DSM 17908</strain>
    </source>
</reference>
<dbReference type="AlphaFoldDB" id="A0A1I3VSG9"/>
<dbReference type="InterPro" id="IPR003033">
    <property type="entry name" value="SCP2_sterol-bd_dom"/>
</dbReference>
<proteinExistence type="inferred from homology"/>
<reference evidence="4" key="1">
    <citation type="submission" date="2016-10" db="EMBL/GenBank/DDBJ databases">
        <authorList>
            <person name="de Groot N.N."/>
        </authorList>
    </citation>
    <scope>NUCLEOTIDE SEQUENCE [LARGE SCALE GENOMIC DNA]</scope>
    <source>
        <strain evidence="4">DSM 17908</strain>
    </source>
</reference>
<keyword evidence="1" id="KW-0963">Cytoplasm</keyword>
<dbReference type="InterPro" id="IPR038989">
    <property type="entry name" value="UbiJ"/>
</dbReference>
<feature type="domain" description="SCP2" evidence="2">
    <location>
        <begin position="47"/>
        <end position="145"/>
    </location>
</feature>
<dbReference type="EMBL" id="NITY01000016">
    <property type="protein sequence ID" value="PHM38386.1"/>
    <property type="molecule type" value="Genomic_DNA"/>
</dbReference>
<reference evidence="5" key="2">
    <citation type="submission" date="2016-10" db="EMBL/GenBank/DDBJ databases">
        <authorList>
            <person name="Varghese N."/>
            <person name="Submissions S."/>
        </authorList>
    </citation>
    <scope>NUCLEOTIDE SEQUENCE [LARGE SCALE GENOMIC DNA]</scope>
    <source>
        <strain evidence="5">DSM 17908</strain>
    </source>
</reference>
<evidence type="ECO:0000256" key="1">
    <source>
        <dbReference type="HAMAP-Rule" id="MF_02215"/>
    </source>
</evidence>
<evidence type="ECO:0000313" key="6">
    <source>
        <dbReference type="Proteomes" id="UP000224607"/>
    </source>
</evidence>
<sequence>METSLSNQPLSSHPLTNHGMEPAVSDSVTLNHKVLFPILAAFLETTLNHLLYREPVLKPARLRLAGKTLSIELKEIKTPLVLFFSERQVDVLSQYAEPANCSMKTTLPALLKLRDRQCLSTLINSGEIVIEGDMQVIQQWSALLDMSEWDPAYYLSPYIGDIAAESISRMMKKGIKFASNTIARKKNDFFESLTEEWKMAPGALEGAHFSEEVDAIANDVTQMDKRLAALEGKYDSQ</sequence>
<dbReference type="Proteomes" id="UP000224607">
    <property type="component" value="Unassembled WGS sequence"/>
</dbReference>
<organism evidence="4 5">
    <name type="scientific">Xenorhabdus mauleonii</name>
    <dbReference type="NCBI Taxonomy" id="351675"/>
    <lineage>
        <taxon>Bacteria</taxon>
        <taxon>Pseudomonadati</taxon>
        <taxon>Pseudomonadota</taxon>
        <taxon>Gammaproteobacteria</taxon>
        <taxon>Enterobacterales</taxon>
        <taxon>Morganellaceae</taxon>
        <taxon>Xenorhabdus</taxon>
    </lineage>
</organism>
<protein>
    <recommendedName>
        <fullName evidence="1">Ubiquinone biosynthesis accessory factor UbiJ</fullName>
    </recommendedName>
</protein>
<comment type="subcellular location">
    <subcellularLocation>
        <location evidence="1">Cytoplasm</location>
    </subcellularLocation>
</comment>
<name>A0A1I3VSG9_9GAMM</name>
<keyword evidence="1" id="KW-0831">Ubiquinone biosynthesis</keyword>
<dbReference type="GO" id="GO:0005737">
    <property type="term" value="C:cytoplasm"/>
    <property type="evidence" value="ECO:0007669"/>
    <property type="project" value="UniProtKB-SubCell"/>
</dbReference>
<dbReference type="EMBL" id="FORG01000022">
    <property type="protein sequence ID" value="SFJ98175.1"/>
    <property type="molecule type" value="Genomic_DNA"/>
</dbReference>
<dbReference type="GO" id="GO:0006744">
    <property type="term" value="P:ubiquinone biosynthetic process"/>
    <property type="evidence" value="ECO:0007669"/>
    <property type="project" value="UniProtKB-UniRule"/>
</dbReference>
<comment type="similarity">
    <text evidence="1">Belongs to the UbiJ family.</text>
</comment>